<gene>
    <name evidence="1" type="ORF">ACFQGB_06980</name>
</gene>
<dbReference type="AlphaFoldDB" id="A0ABD5VAM3"/>
<dbReference type="PANTHER" id="PTHR39180">
    <property type="match status" value="1"/>
</dbReference>
<dbReference type="RefSeq" id="WP_336349568.1">
    <property type="nucleotide sequence ID" value="NZ_JAZAQL010000001.1"/>
</dbReference>
<evidence type="ECO:0000313" key="2">
    <source>
        <dbReference type="Proteomes" id="UP001596395"/>
    </source>
</evidence>
<name>A0ABD5VAM3_9EURY</name>
<keyword evidence="2" id="KW-1185">Reference proteome</keyword>
<comment type="caution">
    <text evidence="1">The sequence shown here is derived from an EMBL/GenBank/DDBJ whole genome shotgun (WGS) entry which is preliminary data.</text>
</comment>
<dbReference type="Proteomes" id="UP001596395">
    <property type="component" value="Unassembled WGS sequence"/>
</dbReference>
<organism evidence="1 2">
    <name type="scientific">Halorubellus litoreus</name>
    <dbReference type="NCBI Taxonomy" id="755308"/>
    <lineage>
        <taxon>Archaea</taxon>
        <taxon>Methanobacteriati</taxon>
        <taxon>Methanobacteriota</taxon>
        <taxon>Stenosarchaea group</taxon>
        <taxon>Halobacteria</taxon>
        <taxon>Halobacteriales</taxon>
        <taxon>Halorubellaceae</taxon>
        <taxon>Halorubellus</taxon>
    </lineage>
</organism>
<proteinExistence type="predicted"/>
<dbReference type="PANTHER" id="PTHR39180:SF2">
    <property type="entry name" value="DUF1641 DOMAIN-CONTAINING PROTEIN"/>
    <property type="match status" value="1"/>
</dbReference>
<dbReference type="Pfam" id="PF07849">
    <property type="entry name" value="DUF1641"/>
    <property type="match status" value="1"/>
</dbReference>
<dbReference type="InterPro" id="IPR012440">
    <property type="entry name" value="DUF1641"/>
</dbReference>
<accession>A0ABD5VAM3</accession>
<reference evidence="1 2" key="1">
    <citation type="journal article" date="2019" name="Int. J. Syst. Evol. Microbiol.">
        <title>The Global Catalogue of Microorganisms (GCM) 10K type strain sequencing project: providing services to taxonomists for standard genome sequencing and annotation.</title>
        <authorList>
            <consortium name="The Broad Institute Genomics Platform"/>
            <consortium name="The Broad Institute Genome Sequencing Center for Infectious Disease"/>
            <person name="Wu L."/>
            <person name="Ma J."/>
        </authorList>
    </citation>
    <scope>NUCLEOTIDE SEQUENCE [LARGE SCALE GENOMIC DNA]</scope>
    <source>
        <strain evidence="1 2">GX26</strain>
    </source>
</reference>
<evidence type="ECO:0000313" key="1">
    <source>
        <dbReference type="EMBL" id="MFC6952604.1"/>
    </source>
</evidence>
<sequence>MSEQEQRAFEAVDLDGADREALAAAIEANPEAVARFLERLDAVNDLLDVLDLGMGAMDDEMVESLAKTGGTLAESADGLATRETVQLAESVGANGSELADAMETVVALQRSGTLDDLAAMADVVALASGALDDEMVETLAARGTALGELADTAAEPETVRGLETMLEAVGDAADEPPESVGVVGALRATRDPEVRTGLGFLLAVAKALGASVRDDDRPQR</sequence>
<dbReference type="EMBL" id="JBHSXN010000001">
    <property type="protein sequence ID" value="MFC6952604.1"/>
    <property type="molecule type" value="Genomic_DNA"/>
</dbReference>
<protein>
    <submittedName>
        <fullName evidence="1">DUF1641 domain-containing protein</fullName>
    </submittedName>
</protein>